<evidence type="ECO:0000256" key="2">
    <source>
        <dbReference type="SAM" id="Phobius"/>
    </source>
</evidence>
<protein>
    <recommendedName>
        <fullName evidence="5">Type II secretion system protein G</fullName>
    </recommendedName>
</protein>
<dbReference type="Pfam" id="PF07963">
    <property type="entry name" value="N_methyl"/>
    <property type="match status" value="1"/>
</dbReference>
<keyword evidence="2" id="KW-1133">Transmembrane helix</keyword>
<dbReference type="NCBIfam" id="TIGR02532">
    <property type="entry name" value="IV_pilin_GFxxxE"/>
    <property type="match status" value="1"/>
</dbReference>
<dbReference type="Proteomes" id="UP000070457">
    <property type="component" value="Unassembled WGS sequence"/>
</dbReference>
<evidence type="ECO:0000313" key="4">
    <source>
        <dbReference type="Proteomes" id="UP000070457"/>
    </source>
</evidence>
<dbReference type="AlphaFoldDB" id="A0A136LYB5"/>
<dbReference type="InterPro" id="IPR045584">
    <property type="entry name" value="Pilin-like"/>
</dbReference>
<evidence type="ECO:0000313" key="3">
    <source>
        <dbReference type="EMBL" id="KXK26587.1"/>
    </source>
</evidence>
<organism evidence="3 4">
    <name type="scientific">candidate division WS6 bacterium OLB20</name>
    <dbReference type="NCBI Taxonomy" id="1617426"/>
    <lineage>
        <taxon>Bacteria</taxon>
        <taxon>Candidatus Dojkabacteria</taxon>
    </lineage>
</organism>
<gene>
    <name evidence="3" type="ORF">TR69_WS6001000593</name>
</gene>
<comment type="caution">
    <text evidence="3">The sequence shown here is derived from an EMBL/GenBank/DDBJ whole genome shotgun (WGS) entry which is preliminary data.</text>
</comment>
<dbReference type="PANTHER" id="PTHR30093">
    <property type="entry name" value="GENERAL SECRETION PATHWAY PROTEIN G"/>
    <property type="match status" value="1"/>
</dbReference>
<feature type="transmembrane region" description="Helical" evidence="2">
    <location>
        <begin position="12"/>
        <end position="33"/>
    </location>
</feature>
<evidence type="ECO:0000256" key="1">
    <source>
        <dbReference type="SAM" id="MobiDB-lite"/>
    </source>
</evidence>
<dbReference type="EMBL" id="JYNZ01000003">
    <property type="protein sequence ID" value="KXK26587.1"/>
    <property type="molecule type" value="Genomic_DNA"/>
</dbReference>
<accession>A0A136LYB5</accession>
<dbReference type="SUPFAM" id="SSF54523">
    <property type="entry name" value="Pili subunits"/>
    <property type="match status" value="1"/>
</dbReference>
<proteinExistence type="predicted"/>
<reference evidence="3 4" key="1">
    <citation type="submission" date="2015-02" db="EMBL/GenBank/DDBJ databases">
        <title>Improved understanding of the partial-nitritation anammox process through 23 genomes representing the majority of the microbial community.</title>
        <authorList>
            <person name="Speth D.R."/>
            <person name="In T Zandt M."/>
            <person name="Guerrero Cruz S."/>
            <person name="Jetten M.S."/>
            <person name="Dutilh B.E."/>
        </authorList>
    </citation>
    <scope>NUCLEOTIDE SEQUENCE [LARGE SCALE GENOMIC DNA]</scope>
    <source>
        <strain evidence="3">OLB20</strain>
    </source>
</reference>
<dbReference type="STRING" id="1617426.TR69_WS6001000593"/>
<dbReference type="Gene3D" id="3.30.700.10">
    <property type="entry name" value="Glycoprotein, Type 4 Pilin"/>
    <property type="match status" value="1"/>
</dbReference>
<evidence type="ECO:0008006" key="5">
    <source>
        <dbReference type="Google" id="ProtNLM"/>
    </source>
</evidence>
<dbReference type="InterPro" id="IPR012902">
    <property type="entry name" value="N_methyl_site"/>
</dbReference>
<sequence>MQQRKAFTLVELLVAMAIIGLLIGLSLFGIAAAQRNARDTARRAAMQDINAGIADYLTLEGAFPDRLRFANDTVFIARNPASVTATNCTAQNKCVAVPLDGAAVVGSGVDQTGGQNNSVLVVGQTSTNTSAFCFSTRSDGYSLAVRLENGDKADGGTSNTSCDPPALP</sequence>
<keyword evidence="2" id="KW-0472">Membrane</keyword>
<feature type="region of interest" description="Disordered" evidence="1">
    <location>
        <begin position="149"/>
        <end position="168"/>
    </location>
</feature>
<keyword evidence="2" id="KW-0812">Transmembrane</keyword>
<name>A0A136LYB5_9BACT</name>